<evidence type="ECO:0000313" key="2">
    <source>
        <dbReference type="Proteomes" id="UP000218784"/>
    </source>
</evidence>
<dbReference type="Proteomes" id="UP000218784">
    <property type="component" value="Unassembled WGS sequence"/>
</dbReference>
<comment type="caution">
    <text evidence="1">The sequence shown here is derived from an EMBL/GenBank/DDBJ whole genome shotgun (WGS) entry which is preliminary data.</text>
</comment>
<gene>
    <name evidence="1" type="ORF">COA17_01130</name>
</gene>
<sequence length="396" mass="41202">MSADVIARGLAARAWTERPRVPIALAVLGQSNERGQVSPAEAIGGVASRTAWPNAFASQRNPAIRYPVGPAGALTGGYHFRLYDDLFDAGYDPQIVNASIGSMSMLRDAAGQILDIAAWRSQGVRQQRVADVPGDRGYAGDYGVAAGKLFVCTTGRRAYAFHQGTFLPGDTGVNQNLDFIREIGSHATAATAPDFSGASVGGTVSDGSAVWTCVSASTSYLGFGYGPGACTETRAGFDPFGILRRCHEEMGRVRTARERIVILCNGQSDTGLTSGQYQGAINSIASFLANRGYTVHLGLSVYNPSGNNVAGYDTLAAALASSYAFLTGGGGFSPTQIRLGPNLYQLMGSTGDMAAGGAHFAKDGGQDNIHLNARGAVAAGGHLAAAVTAWLRPIQR</sequence>
<dbReference type="AlphaFoldDB" id="A0A2A4I1P6"/>
<protein>
    <submittedName>
        <fullName evidence="1">Uncharacterized protein</fullName>
    </submittedName>
</protein>
<dbReference type="RefSeq" id="WP_096609641.1">
    <property type="nucleotide sequence ID" value="NZ_NWVD01000001.1"/>
</dbReference>
<keyword evidence="2" id="KW-1185">Reference proteome</keyword>
<accession>A0A2A4I1P6</accession>
<evidence type="ECO:0000313" key="1">
    <source>
        <dbReference type="EMBL" id="PCG10099.1"/>
    </source>
</evidence>
<organism evidence="1 2">
    <name type="scientific">Sphingomonas ginsenosidimutans</name>
    <dbReference type="NCBI Taxonomy" id="862134"/>
    <lineage>
        <taxon>Bacteria</taxon>
        <taxon>Pseudomonadati</taxon>
        <taxon>Pseudomonadota</taxon>
        <taxon>Alphaproteobacteria</taxon>
        <taxon>Sphingomonadales</taxon>
        <taxon>Sphingomonadaceae</taxon>
        <taxon>Sphingomonas</taxon>
    </lineage>
</organism>
<reference evidence="1 2" key="1">
    <citation type="submission" date="2017-09" db="EMBL/GenBank/DDBJ databases">
        <title>Sphingomonas ginsenosidimutans KACC 14949, whole genome shotgun sequence.</title>
        <authorList>
            <person name="Feng G."/>
            <person name="Zhu H."/>
        </authorList>
    </citation>
    <scope>NUCLEOTIDE SEQUENCE [LARGE SCALE GENOMIC DNA]</scope>
    <source>
        <strain evidence="1 2">KACC 14949</strain>
    </source>
</reference>
<proteinExistence type="predicted"/>
<name>A0A2A4I1P6_9SPHN</name>
<dbReference type="EMBL" id="NWVD01000001">
    <property type="protein sequence ID" value="PCG10099.1"/>
    <property type="molecule type" value="Genomic_DNA"/>
</dbReference>